<name>A0A8J8B3S7_9FIRM</name>
<dbReference type="InterPro" id="IPR011852">
    <property type="entry name" value="TRAP_TAXI"/>
</dbReference>
<dbReference type="SUPFAM" id="SSF53850">
    <property type="entry name" value="Periplasmic binding protein-like II"/>
    <property type="match status" value="1"/>
</dbReference>
<dbReference type="CDD" id="cd13520">
    <property type="entry name" value="PBP2_TAXI_TRAP"/>
    <property type="match status" value="1"/>
</dbReference>
<evidence type="ECO:0000313" key="2">
    <source>
        <dbReference type="EMBL" id="MBR0600086.1"/>
    </source>
</evidence>
<dbReference type="EMBL" id="JAGSND010000020">
    <property type="protein sequence ID" value="MBR0600086.1"/>
    <property type="molecule type" value="Genomic_DNA"/>
</dbReference>
<dbReference type="PANTHER" id="PTHR42941">
    <property type="entry name" value="SLL1037 PROTEIN"/>
    <property type="match status" value="1"/>
</dbReference>
<dbReference type="PANTHER" id="PTHR42941:SF1">
    <property type="entry name" value="SLL1037 PROTEIN"/>
    <property type="match status" value="1"/>
</dbReference>
<proteinExistence type="predicted"/>
<dbReference type="Pfam" id="PF16868">
    <property type="entry name" value="NMT1_3"/>
    <property type="match status" value="1"/>
</dbReference>
<reference evidence="2" key="2">
    <citation type="submission" date="2021-04" db="EMBL/GenBank/DDBJ databases">
        <authorList>
            <person name="Liu J."/>
        </authorList>
    </citation>
    <scope>NUCLEOTIDE SEQUENCE</scope>
    <source>
        <strain evidence="2">BAD-6</strain>
    </source>
</reference>
<organism evidence="2 3">
    <name type="scientific">Sinanaerobacter chloroacetimidivorans</name>
    <dbReference type="NCBI Taxonomy" id="2818044"/>
    <lineage>
        <taxon>Bacteria</taxon>
        <taxon>Bacillati</taxon>
        <taxon>Bacillota</taxon>
        <taxon>Clostridia</taxon>
        <taxon>Peptostreptococcales</taxon>
        <taxon>Anaerovoracaceae</taxon>
        <taxon>Sinanaerobacter</taxon>
    </lineage>
</organism>
<evidence type="ECO:0000256" key="1">
    <source>
        <dbReference type="SAM" id="SignalP"/>
    </source>
</evidence>
<dbReference type="AlphaFoldDB" id="A0A8J8B3S7"/>
<reference evidence="2" key="1">
    <citation type="submission" date="2021-04" db="EMBL/GenBank/DDBJ databases">
        <title>Sinoanaerobacter chloroacetimidivorans sp. nov., an obligate anaerobic bacterium isolated from anaerobic sludge.</title>
        <authorList>
            <person name="Bao Y."/>
        </authorList>
    </citation>
    <scope>NUCLEOTIDE SEQUENCE</scope>
    <source>
        <strain evidence="2">BAD-6</strain>
    </source>
</reference>
<dbReference type="PROSITE" id="PS51257">
    <property type="entry name" value="PROKAR_LIPOPROTEIN"/>
    <property type="match status" value="1"/>
</dbReference>
<protein>
    <submittedName>
        <fullName evidence="2">TAXI family TRAP transporter solute-binding subunit</fullName>
    </submittedName>
</protein>
<keyword evidence="1" id="KW-0732">Signal</keyword>
<keyword evidence="3" id="KW-1185">Reference proteome</keyword>
<dbReference type="RefSeq" id="WP_227020206.1">
    <property type="nucleotide sequence ID" value="NZ_JAGSND010000020.1"/>
</dbReference>
<dbReference type="Proteomes" id="UP000675664">
    <property type="component" value="Unassembled WGS sequence"/>
</dbReference>
<dbReference type="NCBIfam" id="TIGR02122">
    <property type="entry name" value="TRAP_TAXI"/>
    <property type="match status" value="1"/>
</dbReference>
<feature type="chain" id="PRO_5038820873" evidence="1">
    <location>
        <begin position="25"/>
        <end position="335"/>
    </location>
</feature>
<gene>
    <name evidence="2" type="ORF">KCX82_19565</name>
</gene>
<accession>A0A8J8B3S7</accession>
<evidence type="ECO:0000313" key="3">
    <source>
        <dbReference type="Proteomes" id="UP000675664"/>
    </source>
</evidence>
<feature type="signal peptide" evidence="1">
    <location>
        <begin position="1"/>
        <end position="24"/>
    </location>
</feature>
<comment type="caution">
    <text evidence="2">The sequence shown here is derived from an EMBL/GenBank/DDBJ whole genome shotgun (WGS) entry which is preliminary data.</text>
</comment>
<sequence length="335" mass="35878">MKNMRLKKILSVLLVLLLAFSVVACGDTSKTKAGDDENTSFNNVQLLMGTGGTSGTWYPVGGAICSSMNKVSGINVNVQASAGGVENIRTVANGERDLGMALYSLGNYALKGEEAFKGEKLDNIRGIAVMMPMAAQFLVRADSGITCIKDLKGKKVGVGAPGSGEEVCVREFLTANGMSYDDCDAKFISFTEQVTAFKDRQLDAIFIITTPPTSGILDAAAQADVALIPIAGEERDNILKQYSSYYATKIPADAYDFLSGDVETVGMGTLLFCSADLDENVVYAITKAMYDDADYLKTVHPALESLSAEYSIESMGDFPMHPGAEKYYKEIGLIK</sequence>
<dbReference type="Gene3D" id="3.40.190.10">
    <property type="entry name" value="Periplasmic binding protein-like II"/>
    <property type="match status" value="2"/>
</dbReference>